<dbReference type="KEGG" id="pcy:PCYB_006340"/>
<dbReference type="Proteomes" id="UP000006319">
    <property type="component" value="Unassembled WGS sequence"/>
</dbReference>
<dbReference type="EMBL" id="DF158079">
    <property type="protein sequence ID" value="GAB69885.1"/>
    <property type="molecule type" value="Genomic_DNA"/>
</dbReference>
<keyword evidence="2" id="KW-1185">Reference proteome</keyword>
<evidence type="ECO:0000313" key="2">
    <source>
        <dbReference type="Proteomes" id="UP000006319"/>
    </source>
</evidence>
<reference evidence="1 2" key="1">
    <citation type="journal article" date="2012" name="Nat. Genet.">
        <title>Plasmodium cynomolgi genome sequences provide insight into Plasmodium vivax and the monkey malaria clade.</title>
        <authorList>
            <person name="Tachibana S."/>
            <person name="Sullivan S.A."/>
            <person name="Kawai S."/>
            <person name="Nakamura S."/>
            <person name="Kim H.R."/>
            <person name="Goto N."/>
            <person name="Arisue N."/>
            <person name="Palacpac N.M.Q."/>
            <person name="Honma H."/>
            <person name="Yagi M."/>
            <person name="Tougan T."/>
            <person name="Katakai Y."/>
            <person name="Kaneko O."/>
            <person name="Mita T."/>
            <person name="Kita K."/>
            <person name="Yasutomi Y."/>
            <person name="Sutton P.L."/>
            <person name="Shakhbatyan R."/>
            <person name="Horii T."/>
            <person name="Yasunaga T."/>
            <person name="Barnwell J.W."/>
            <person name="Escalante A.A."/>
            <person name="Carlton J.M."/>
            <person name="Tanabe K."/>
        </authorList>
    </citation>
    <scope>NUCLEOTIDE SEQUENCE [LARGE SCALE GENOMIC DNA]</scope>
    <source>
        <strain evidence="1 2">B</strain>
    </source>
</reference>
<dbReference type="RefSeq" id="XP_004228103.1">
    <property type="nucleotide sequence ID" value="XM_004228055.1"/>
</dbReference>
<organism evidence="1 2">
    <name type="scientific">Plasmodium cynomolgi (strain B)</name>
    <dbReference type="NCBI Taxonomy" id="1120755"/>
    <lineage>
        <taxon>Eukaryota</taxon>
        <taxon>Sar</taxon>
        <taxon>Alveolata</taxon>
        <taxon>Apicomplexa</taxon>
        <taxon>Aconoidasida</taxon>
        <taxon>Haemosporida</taxon>
        <taxon>Plasmodiidae</taxon>
        <taxon>Plasmodium</taxon>
        <taxon>Plasmodium (Plasmodium)</taxon>
    </lineage>
</organism>
<dbReference type="OrthoDB" id="10390314at2759"/>
<sequence>MFYRKKYNFLSEILNKYDTFDNPVSNKDVNVDILNLCDEYKTFNSNLTPEQKDTCKKLLRNLFLCNDTKKVNPIKCCSALNFWLYFEIKKYSFSKDIIEMIYDLPYGRENNVANYGYCPPYNLSNDNLDKTEELLKLSIFIVNIDEFQNLLNSYTDNFKKCFLKKYFYECVNTYNVLKEQYCSEE</sequence>
<evidence type="ECO:0000313" key="1">
    <source>
        <dbReference type="EMBL" id="GAB69885.1"/>
    </source>
</evidence>
<dbReference type="PhylomeDB" id="K6V3E3"/>
<accession>K6V3E3</accession>
<protein>
    <recommendedName>
        <fullName evidence="3">CYIR protein</fullName>
    </recommendedName>
</protein>
<dbReference type="AlphaFoldDB" id="K6V3E3"/>
<evidence type="ECO:0008006" key="3">
    <source>
        <dbReference type="Google" id="ProtNLM"/>
    </source>
</evidence>
<dbReference type="VEuPathDB" id="PlasmoDB:PCYB_006340"/>
<name>K6V3E3_PLACD</name>
<proteinExistence type="predicted"/>
<gene>
    <name evidence="1" type="ORF">PCYB_006340</name>
</gene>
<dbReference type="GeneID" id="14696427"/>